<sequence length="135" mass="14109">MNKTLSVPVEGIGDFVFRHRTMRDDIRIQAEIGRLLGGDAGEVGEVAVVRAESFATISILLQEGPPGWNAEALDPLDRDASKDILKVWGALRNAEDEFRGVTATNGAGTGAGAVRSDPVPVAAPVQPAPDGPAIP</sequence>
<accession>A0ABQ0SG10</accession>
<proteinExistence type="predicted"/>
<gene>
    <name evidence="2" type="ORF">GHA01_20550</name>
</gene>
<dbReference type="Proteomes" id="UP000319478">
    <property type="component" value="Unassembled WGS sequence"/>
</dbReference>
<evidence type="ECO:0000256" key="1">
    <source>
        <dbReference type="SAM" id="MobiDB-lite"/>
    </source>
</evidence>
<evidence type="ECO:0000313" key="2">
    <source>
        <dbReference type="EMBL" id="GEC64206.1"/>
    </source>
</evidence>
<reference evidence="2 3" key="1">
    <citation type="submission" date="2019-06" db="EMBL/GenBank/DDBJ databases">
        <title>Whole genome shotgun sequence of Komagataeibacter hansenii NBRC 14820.</title>
        <authorList>
            <person name="Hosoyama A."/>
            <person name="Uohara A."/>
            <person name="Ohji S."/>
            <person name="Ichikawa N."/>
        </authorList>
    </citation>
    <scope>NUCLEOTIDE SEQUENCE [LARGE SCALE GENOMIC DNA]</scope>
    <source>
        <strain evidence="2 3">NBRC 14820</strain>
    </source>
</reference>
<feature type="region of interest" description="Disordered" evidence="1">
    <location>
        <begin position="102"/>
        <end position="135"/>
    </location>
</feature>
<evidence type="ECO:0008006" key="4">
    <source>
        <dbReference type="Google" id="ProtNLM"/>
    </source>
</evidence>
<comment type="caution">
    <text evidence="2">The sequence shown here is derived from an EMBL/GenBank/DDBJ whole genome shotgun (WGS) entry which is preliminary data.</text>
</comment>
<keyword evidence="3" id="KW-1185">Reference proteome</keyword>
<dbReference type="EMBL" id="BJNN01000108">
    <property type="protein sequence ID" value="GEC64206.1"/>
    <property type="molecule type" value="Genomic_DNA"/>
</dbReference>
<protein>
    <recommendedName>
        <fullName evidence="4">Tail assembly chaperone</fullName>
    </recommendedName>
</protein>
<dbReference type="RefSeq" id="WP_048859010.1">
    <property type="nucleotide sequence ID" value="NZ_BJNN01000108.1"/>
</dbReference>
<name>A0ABQ0SG10_NOVHA</name>
<feature type="compositionally biased region" description="Pro residues" evidence="1">
    <location>
        <begin position="126"/>
        <end position="135"/>
    </location>
</feature>
<organism evidence="2 3">
    <name type="scientific">Novacetimonas hansenii</name>
    <name type="common">Komagataeibacter hansenii</name>
    <dbReference type="NCBI Taxonomy" id="436"/>
    <lineage>
        <taxon>Bacteria</taxon>
        <taxon>Pseudomonadati</taxon>
        <taxon>Pseudomonadota</taxon>
        <taxon>Alphaproteobacteria</taxon>
        <taxon>Acetobacterales</taxon>
        <taxon>Acetobacteraceae</taxon>
        <taxon>Novacetimonas</taxon>
    </lineage>
</organism>
<evidence type="ECO:0000313" key="3">
    <source>
        <dbReference type="Proteomes" id="UP000319478"/>
    </source>
</evidence>